<dbReference type="InterPro" id="IPR000668">
    <property type="entry name" value="Peptidase_C1A_C"/>
</dbReference>
<dbReference type="PROSITE" id="PS00639">
    <property type="entry name" value="THIOL_PROTEASE_HIS"/>
    <property type="match status" value="1"/>
</dbReference>
<dbReference type="EMBL" id="JABMIG020000076">
    <property type="protein sequence ID" value="KAL3794918.1"/>
    <property type="molecule type" value="Genomic_DNA"/>
</dbReference>
<evidence type="ECO:0008006" key="10">
    <source>
        <dbReference type="Google" id="ProtNLM"/>
    </source>
</evidence>
<dbReference type="CDD" id="cd02248">
    <property type="entry name" value="Peptidase_C1A"/>
    <property type="match status" value="1"/>
</dbReference>
<keyword evidence="5" id="KW-0812">Transmembrane</keyword>
<feature type="region of interest" description="Disordered" evidence="4">
    <location>
        <begin position="675"/>
        <end position="698"/>
    </location>
</feature>
<dbReference type="Pfam" id="PF00112">
    <property type="entry name" value="Peptidase_C1"/>
    <property type="match status" value="1"/>
</dbReference>
<feature type="domain" description="Cathepsin propeptide inhibitor" evidence="7">
    <location>
        <begin position="600"/>
        <end position="662"/>
    </location>
</feature>
<evidence type="ECO:0000313" key="8">
    <source>
        <dbReference type="EMBL" id="KAL3794918.1"/>
    </source>
</evidence>
<feature type="compositionally biased region" description="Low complexity" evidence="4">
    <location>
        <begin position="202"/>
        <end position="221"/>
    </location>
</feature>
<feature type="domain" description="Peptidase C1A papain C-terminal" evidence="6">
    <location>
        <begin position="787"/>
        <end position="1089"/>
    </location>
</feature>
<dbReference type="InterPro" id="IPR013201">
    <property type="entry name" value="Prot_inhib_I29"/>
</dbReference>
<feature type="region of interest" description="Disordered" evidence="4">
    <location>
        <begin position="482"/>
        <end position="554"/>
    </location>
</feature>
<comment type="similarity">
    <text evidence="1">Belongs to the peptidase C1 family.</text>
</comment>
<dbReference type="Gene3D" id="3.90.70.10">
    <property type="entry name" value="Cysteine proteinases"/>
    <property type="match status" value="1"/>
</dbReference>
<keyword evidence="2" id="KW-0865">Zymogen</keyword>
<evidence type="ECO:0000259" key="7">
    <source>
        <dbReference type="SMART" id="SM00848"/>
    </source>
</evidence>
<dbReference type="Pfam" id="PF08246">
    <property type="entry name" value="Inhibitor_I29"/>
    <property type="match status" value="1"/>
</dbReference>
<dbReference type="AlphaFoldDB" id="A0ABD3Q352"/>
<keyword evidence="5" id="KW-1133">Transmembrane helix</keyword>
<dbReference type="SMART" id="SM00645">
    <property type="entry name" value="Pept_C1"/>
    <property type="match status" value="1"/>
</dbReference>
<evidence type="ECO:0000256" key="3">
    <source>
        <dbReference type="ARBA" id="ARBA00023157"/>
    </source>
</evidence>
<dbReference type="InterPro" id="IPR013128">
    <property type="entry name" value="Peptidase_C1A"/>
</dbReference>
<accession>A0ABD3Q352</accession>
<evidence type="ECO:0000256" key="2">
    <source>
        <dbReference type="ARBA" id="ARBA00023145"/>
    </source>
</evidence>
<dbReference type="Gene3D" id="1.10.287.2250">
    <property type="match status" value="1"/>
</dbReference>
<evidence type="ECO:0000259" key="6">
    <source>
        <dbReference type="SMART" id="SM00645"/>
    </source>
</evidence>
<feature type="compositionally biased region" description="Basic and acidic residues" evidence="4">
    <location>
        <begin position="1037"/>
        <end position="1047"/>
    </location>
</feature>
<gene>
    <name evidence="8" type="ORF">HJC23_004295</name>
</gene>
<dbReference type="InterPro" id="IPR000169">
    <property type="entry name" value="Pept_cys_AS"/>
</dbReference>
<keyword evidence="5" id="KW-0472">Membrane</keyword>
<dbReference type="SMART" id="SM00848">
    <property type="entry name" value="Inhibitor_I29"/>
    <property type="match status" value="1"/>
</dbReference>
<keyword evidence="9" id="KW-1185">Reference proteome</keyword>
<name>A0ABD3Q352_9STRA</name>
<feature type="region of interest" description="Disordered" evidence="4">
    <location>
        <begin position="1"/>
        <end position="28"/>
    </location>
</feature>
<comment type="caution">
    <text evidence="8">The sequence shown here is derived from an EMBL/GenBank/DDBJ whole genome shotgun (WGS) entry which is preliminary data.</text>
</comment>
<dbReference type="SUPFAM" id="SSF54001">
    <property type="entry name" value="Cysteine proteinases"/>
    <property type="match status" value="1"/>
</dbReference>
<feature type="transmembrane region" description="Helical" evidence="5">
    <location>
        <begin position="297"/>
        <end position="317"/>
    </location>
</feature>
<dbReference type="InterPro" id="IPR039417">
    <property type="entry name" value="Peptidase_C1A_papain-like"/>
</dbReference>
<keyword evidence="3" id="KW-1015">Disulfide bond</keyword>
<feature type="region of interest" description="Disordered" evidence="4">
    <location>
        <begin position="199"/>
        <end position="227"/>
    </location>
</feature>
<dbReference type="InterPro" id="IPR038765">
    <property type="entry name" value="Papain-like_cys_pep_sf"/>
</dbReference>
<dbReference type="PROSITE" id="PS00139">
    <property type="entry name" value="THIOL_PROTEASE_CYS"/>
    <property type="match status" value="1"/>
</dbReference>
<evidence type="ECO:0000256" key="4">
    <source>
        <dbReference type="SAM" id="MobiDB-lite"/>
    </source>
</evidence>
<evidence type="ECO:0000313" key="9">
    <source>
        <dbReference type="Proteomes" id="UP001516023"/>
    </source>
</evidence>
<evidence type="ECO:0000256" key="5">
    <source>
        <dbReference type="SAM" id="Phobius"/>
    </source>
</evidence>
<reference evidence="8 9" key="1">
    <citation type="journal article" date="2020" name="G3 (Bethesda)">
        <title>Improved Reference Genome for Cyclotella cryptica CCMP332, a Model for Cell Wall Morphogenesis, Salinity Adaptation, and Lipid Production in Diatoms (Bacillariophyta).</title>
        <authorList>
            <person name="Roberts W.R."/>
            <person name="Downey K.M."/>
            <person name="Ruck E.C."/>
            <person name="Traller J.C."/>
            <person name="Alverson A.J."/>
        </authorList>
    </citation>
    <scope>NUCLEOTIDE SEQUENCE [LARGE SCALE GENOMIC DNA]</scope>
    <source>
        <strain evidence="8 9">CCMP332</strain>
    </source>
</reference>
<feature type="region of interest" description="Disordered" evidence="4">
    <location>
        <begin position="912"/>
        <end position="934"/>
    </location>
</feature>
<evidence type="ECO:0000256" key="1">
    <source>
        <dbReference type="ARBA" id="ARBA00008455"/>
    </source>
</evidence>
<dbReference type="Proteomes" id="UP001516023">
    <property type="component" value="Unassembled WGS sequence"/>
</dbReference>
<feature type="compositionally biased region" description="Polar residues" evidence="4">
    <location>
        <begin position="488"/>
        <end position="498"/>
    </location>
</feature>
<sequence length="1090" mass="120766">MPPIRKSLPVSTLQHDMERPQVLDSDDEDSVFHTDSTVSNVSGNSFNGRSRNLALCYGDRIASVPNRIADSTARDEDVSDAETDDEIVNPYIMNPFSGSYDRSALLPPSVELPRISARDAGVGQRPKPARKLDRVGISQFDPYSPTKMQQLRSSTAQQSMNGQLLEMEEESIDFFSSDNGTIDGGALAGATWKGCPLTGHATTPSSSSSFSPFPKTRPSSRNSSVEYGERAPLSGVARAYPCTNQNEGFLLRNVKAVFQSASTAVSALQHETPASRNPFGVRTRRQPRGSRWGMISYFRLFCVTMAAIFFMGTMTVVRRVVYLEDSITNAGSMPNELQYEGDVQKMYGRPKSLVLKKMERAKRRWWNKKRGDANGGEAKMEVYSHGQRTTDVSAVPVYRNDQLNTQDTPQSTDTAHQVLDSAPNLISNATPRITENIQVPVIVQTGEDGSLLIKLPPPKMNLEQASSIEDVEKLQNTAPVATDVKENGGNTSEAGNVNNDDDTMYIKLPFTEPQRRALSDESSSISEVDPPLRGASVPSHDHPNLKRRPPKPLADLRASTSLDKKTANNHHHTHYSNGHFSVHAHEEHHPGVLDTLRNEFGSWMEKHGRKYGTSEEKERRFHIWKRNHLRISDKNQKHGPCRMTGKAVFGHNMFSDLAPEEFQERFLNGYRGPQVHDHDDKSTPFNSHQASRPRGVTRRYKKTGEMEPPKVMSIHHTIQRKLEDHLSQQDSPINGGNLDDYRSKFYKYKKKYANDCDWWDVSCVLRWIFGYQYIGGTREPVYDESTYPDALDWRNMGVVSDVHAQGSCGACWAITAVETIESAYAIATGNLLDLAEEEVIACDGSCEMCNGGWPQNAYKYVMKHGGLPIKESDYDGDFLYYLTATLTGESEVVTQNEMASYFAQTCPAGIREGGEEEGGGSGSRDNKGNGSSNSGSARYGNIKGYGYATDRCICYTDGTGCDCNDQDEKKAVLNIASYGPAAVCLEASLWQSYEGGIMTSAIGCGSAFLDMNHCVEVVGYAFTTSSDEEGGSGDQRGGSRDGGSRDDGKREGYWIVKNQWSRYWGMNGYAYLAMGENTCGILNDMTQVYM</sequence>
<dbReference type="PANTHER" id="PTHR12411">
    <property type="entry name" value="CYSTEINE PROTEASE FAMILY C1-RELATED"/>
    <property type="match status" value="1"/>
</dbReference>
<proteinExistence type="inferred from homology"/>
<protein>
    <recommendedName>
        <fullName evidence="10">Peptidase C1A papain C-terminal domain-containing protein</fullName>
    </recommendedName>
</protein>
<organism evidence="8 9">
    <name type="scientific">Cyclotella cryptica</name>
    <dbReference type="NCBI Taxonomy" id="29204"/>
    <lineage>
        <taxon>Eukaryota</taxon>
        <taxon>Sar</taxon>
        <taxon>Stramenopiles</taxon>
        <taxon>Ochrophyta</taxon>
        <taxon>Bacillariophyta</taxon>
        <taxon>Coscinodiscophyceae</taxon>
        <taxon>Thalassiosirophycidae</taxon>
        <taxon>Stephanodiscales</taxon>
        <taxon>Stephanodiscaceae</taxon>
        <taxon>Cyclotella</taxon>
    </lineage>
</organism>
<dbReference type="InterPro" id="IPR025660">
    <property type="entry name" value="Pept_his_AS"/>
</dbReference>
<feature type="region of interest" description="Disordered" evidence="4">
    <location>
        <begin position="1026"/>
        <end position="1047"/>
    </location>
</feature>